<evidence type="ECO:0008006" key="4">
    <source>
        <dbReference type="Google" id="ProtNLM"/>
    </source>
</evidence>
<dbReference type="AlphaFoldDB" id="A0A1M5YKH5"/>
<gene>
    <name evidence="2" type="ORF">SAMN02745196_03025</name>
</gene>
<sequence>MLIKVFLISINLYLVYGGDFIKQFIRLLGVDLRRAILSKGFLIGIIATFLSIYVSSGMKFHHTQNIVETFNISYSQGTNYLIIILVCTFAYSSSLCSDLNSNITNFIVVRTSPKEYCISKCISCSIASGISISIGCFLFLILLINNLSSFMPSINIPWVINEMEAIAFGRLLIANRPILYFLCVFIAIFIQSSFWSCLGLCISSYLPNKYIAYTSPFISYFIFIEIANILRLPIWLRPVTLGLIMYDLGGTIKTMFITLGVFITLIVICSTIFTINVKRRIAND</sequence>
<keyword evidence="1" id="KW-0472">Membrane</keyword>
<feature type="transmembrane region" description="Helical" evidence="1">
    <location>
        <begin position="178"/>
        <end position="205"/>
    </location>
</feature>
<proteinExistence type="predicted"/>
<feature type="transmembrane region" description="Helical" evidence="1">
    <location>
        <begin position="217"/>
        <end position="236"/>
    </location>
</feature>
<dbReference type="EMBL" id="FQXP01000017">
    <property type="protein sequence ID" value="SHI12388.1"/>
    <property type="molecule type" value="Genomic_DNA"/>
</dbReference>
<name>A0A1M5YKH5_9CLOT</name>
<feature type="transmembrane region" description="Helical" evidence="1">
    <location>
        <begin position="121"/>
        <end position="144"/>
    </location>
</feature>
<feature type="transmembrane region" description="Helical" evidence="1">
    <location>
        <begin position="256"/>
        <end position="277"/>
    </location>
</feature>
<feature type="transmembrane region" description="Helical" evidence="1">
    <location>
        <begin position="80"/>
        <end position="100"/>
    </location>
</feature>
<keyword evidence="3" id="KW-1185">Reference proteome</keyword>
<dbReference type="STRING" id="1121306.SAMN02745196_03025"/>
<dbReference type="Proteomes" id="UP000184526">
    <property type="component" value="Unassembled WGS sequence"/>
</dbReference>
<protein>
    <recommendedName>
        <fullName evidence="4">ABC-2 family transporter protein</fullName>
    </recommendedName>
</protein>
<keyword evidence="1" id="KW-1133">Transmembrane helix</keyword>
<feature type="transmembrane region" description="Helical" evidence="1">
    <location>
        <begin position="40"/>
        <end position="60"/>
    </location>
</feature>
<evidence type="ECO:0000313" key="2">
    <source>
        <dbReference type="EMBL" id="SHI12388.1"/>
    </source>
</evidence>
<accession>A0A1M5YKH5</accession>
<evidence type="ECO:0000256" key="1">
    <source>
        <dbReference type="SAM" id="Phobius"/>
    </source>
</evidence>
<reference evidence="2 3" key="1">
    <citation type="submission" date="2016-11" db="EMBL/GenBank/DDBJ databases">
        <authorList>
            <person name="Jaros S."/>
            <person name="Januszkiewicz K."/>
            <person name="Wedrychowicz H."/>
        </authorList>
    </citation>
    <scope>NUCLEOTIDE SEQUENCE [LARGE SCALE GENOMIC DNA]</scope>
    <source>
        <strain evidence="2 3">DSM 3089</strain>
    </source>
</reference>
<keyword evidence="1" id="KW-0812">Transmembrane</keyword>
<organism evidence="2 3">
    <name type="scientific">Clostridium collagenovorans DSM 3089</name>
    <dbReference type="NCBI Taxonomy" id="1121306"/>
    <lineage>
        <taxon>Bacteria</taxon>
        <taxon>Bacillati</taxon>
        <taxon>Bacillota</taxon>
        <taxon>Clostridia</taxon>
        <taxon>Eubacteriales</taxon>
        <taxon>Clostridiaceae</taxon>
        <taxon>Clostridium</taxon>
    </lineage>
</organism>
<evidence type="ECO:0000313" key="3">
    <source>
        <dbReference type="Proteomes" id="UP000184526"/>
    </source>
</evidence>